<accession>A0A660A8T4</accession>
<dbReference type="GO" id="GO:0016301">
    <property type="term" value="F:kinase activity"/>
    <property type="evidence" value="ECO:0007669"/>
    <property type="project" value="UniProtKB-KW"/>
</dbReference>
<keyword evidence="1" id="KW-0418">Kinase</keyword>
<dbReference type="Proteomes" id="UP000316580">
    <property type="component" value="Unassembled WGS sequence"/>
</dbReference>
<keyword evidence="1" id="KW-0808">Transferase</keyword>
<organism evidence="1 2">
    <name type="scientific">Streptococcus pyogenes</name>
    <dbReference type="NCBI Taxonomy" id="1314"/>
    <lineage>
        <taxon>Bacteria</taxon>
        <taxon>Bacillati</taxon>
        <taxon>Bacillota</taxon>
        <taxon>Bacilli</taxon>
        <taxon>Lactobacillales</taxon>
        <taxon>Streptococcaceae</taxon>
        <taxon>Streptococcus</taxon>
    </lineage>
</organism>
<feature type="non-terminal residue" evidence="1">
    <location>
        <position position="1"/>
    </location>
</feature>
<proteinExistence type="predicted"/>
<sequence length="32" mass="3982">VKRIIETEHFRVERVIGRYDKMIKTTKTFDDR</sequence>
<dbReference type="AlphaFoldDB" id="A0A660A8T4"/>
<gene>
    <name evidence="1" type="ORF">FGO82_01045</name>
</gene>
<dbReference type="EMBL" id="VCID01000247">
    <property type="protein sequence ID" value="TNY48535.1"/>
    <property type="molecule type" value="Genomic_DNA"/>
</dbReference>
<comment type="caution">
    <text evidence="1">The sequence shown here is derived from an EMBL/GenBank/DDBJ whole genome shotgun (WGS) entry which is preliminary data.</text>
</comment>
<evidence type="ECO:0000313" key="2">
    <source>
        <dbReference type="Proteomes" id="UP000316580"/>
    </source>
</evidence>
<evidence type="ECO:0000313" key="1">
    <source>
        <dbReference type="EMBL" id="TNY48535.1"/>
    </source>
</evidence>
<protein>
    <submittedName>
        <fullName evidence="1">Guanylate kinase</fullName>
    </submittedName>
</protein>
<name>A0A660A8T4_STRPY</name>
<reference evidence="1 2" key="1">
    <citation type="submission" date="2019-05" db="EMBL/GenBank/DDBJ databases">
        <title>Novel genomic isolates of S.pyogenes and S.dysgalactiae subsp. equisimilis associated to necrotising fasciitis (NSTI).</title>
        <authorList>
            <person name="Barrantes I."/>
        </authorList>
    </citation>
    <scope>NUCLEOTIDE SEQUENCE [LARGE SCALE GENOMIC DNA]</scope>
    <source>
        <strain evidence="1 2">SPY6028</strain>
    </source>
</reference>